<proteinExistence type="predicted"/>
<keyword evidence="1" id="KW-0472">Membrane</keyword>
<accession>A0A6I5ZVJ0</accession>
<dbReference type="RefSeq" id="WP_156275400.1">
    <property type="nucleotide sequence ID" value="NZ_CP046244.1"/>
</dbReference>
<dbReference type="AlphaFoldDB" id="A0A6I5ZVJ0"/>
<evidence type="ECO:0000313" key="2">
    <source>
        <dbReference type="EMBL" id="QGP93725.1"/>
    </source>
</evidence>
<feature type="transmembrane region" description="Helical" evidence="1">
    <location>
        <begin position="42"/>
        <end position="64"/>
    </location>
</feature>
<organism evidence="2 3">
    <name type="scientific">Neomoorella glycerini</name>
    <dbReference type="NCBI Taxonomy" id="55779"/>
    <lineage>
        <taxon>Bacteria</taxon>
        <taxon>Bacillati</taxon>
        <taxon>Bacillota</taxon>
        <taxon>Clostridia</taxon>
        <taxon>Neomoorellales</taxon>
        <taxon>Neomoorellaceae</taxon>
        <taxon>Neomoorella</taxon>
    </lineage>
</organism>
<dbReference type="OrthoDB" id="1725744at2"/>
<feature type="transmembrane region" description="Helical" evidence="1">
    <location>
        <begin position="12"/>
        <end position="30"/>
    </location>
</feature>
<evidence type="ECO:0000256" key="1">
    <source>
        <dbReference type="SAM" id="Phobius"/>
    </source>
</evidence>
<protein>
    <submittedName>
        <fullName evidence="2">Uncharacterized protein</fullName>
    </submittedName>
</protein>
<keyword evidence="1" id="KW-0812">Transmembrane</keyword>
<dbReference type="Proteomes" id="UP000425916">
    <property type="component" value="Chromosome"/>
</dbReference>
<keyword evidence="1" id="KW-1133">Transmembrane helix</keyword>
<name>A0A6I5ZVJ0_9FIRM</name>
<dbReference type="EMBL" id="CP046244">
    <property type="protein sequence ID" value="QGP93725.1"/>
    <property type="molecule type" value="Genomic_DNA"/>
</dbReference>
<sequence>MPSEDRRPSWRDYYQILTTIAMVILGPSIWLRSLGHPSPMAWVTGAGFLGIGLYRLLAIARYFYHRRKEVRA</sequence>
<reference evidence="2 3" key="1">
    <citation type="submission" date="2019-11" db="EMBL/GenBank/DDBJ databases">
        <title>Genome sequence of Moorella glycerini DSM11254.</title>
        <authorList>
            <person name="Poehlein A."/>
            <person name="Boeer T."/>
            <person name="Daniel R."/>
        </authorList>
    </citation>
    <scope>NUCLEOTIDE SEQUENCE [LARGE SCALE GENOMIC DNA]</scope>
    <source>
        <strain evidence="2 3">DSM 11254</strain>
    </source>
</reference>
<evidence type="ECO:0000313" key="3">
    <source>
        <dbReference type="Proteomes" id="UP000425916"/>
    </source>
</evidence>
<keyword evidence="3" id="KW-1185">Reference proteome</keyword>
<gene>
    <name evidence="2" type="ORF">MGLY_31470</name>
</gene>